<sequence length="217" mass="24986">MNFPYVLPDGSFSCEKVCDSEECKRLLSTFEATCEAGKGLEKYLTRDAIIETRDHVSTTYIVFDRLHEMCGYFTLKTAILPRFEQLPEESDLDIQFDEETDRESSVEYTDSAIELVNFARNGAFSNSTNCKEEITAAMFYGFILDIVKAINEYVAVNYLIIHAIDKRLVKYYQDNYGFSEFELNSSETENIKRHVRPVYDDGATFMALDLSDLYKNS</sequence>
<evidence type="ECO:0000313" key="1">
    <source>
        <dbReference type="EMBL" id="ACX74442.1"/>
    </source>
</evidence>
<dbReference type="EMBL" id="CP001792">
    <property type="protein sequence ID" value="ACX74442.1"/>
    <property type="molecule type" value="Genomic_DNA"/>
</dbReference>
<organism evidence="1 2">
    <name type="scientific">Fibrobacter succinogenes (strain ATCC 19169 / S85)</name>
    <dbReference type="NCBI Taxonomy" id="59374"/>
    <lineage>
        <taxon>Bacteria</taxon>
        <taxon>Pseudomonadati</taxon>
        <taxon>Fibrobacterota</taxon>
        <taxon>Fibrobacteria</taxon>
        <taxon>Fibrobacterales</taxon>
        <taxon>Fibrobacteraceae</taxon>
        <taxon>Fibrobacter</taxon>
    </lineage>
</organism>
<keyword evidence="2" id="KW-1185">Reference proteome</keyword>
<evidence type="ECO:0000313" key="2">
    <source>
        <dbReference type="Proteomes" id="UP000001497"/>
    </source>
</evidence>
<dbReference type="Proteomes" id="UP000001497">
    <property type="component" value="Chromosome"/>
</dbReference>
<accession>A0ABN3YV61</accession>
<gene>
    <name evidence="1" type="ordered locus">Fisuc_0833</name>
</gene>
<name>A0ABN3YV61_FIBSS</name>
<reference evidence="1" key="1">
    <citation type="submission" date="2009-10" db="EMBL/GenBank/DDBJ databases">
        <title>Complete sequence of Fibrobacter succinogenes subsp. succinogenes S85.</title>
        <authorList>
            <consortium name="US DOE Joint Genome Institute"/>
            <person name="Lucas S."/>
            <person name="Copeland A."/>
            <person name="Lapidus A."/>
            <person name="Glavina del Rio T."/>
            <person name="Tice H."/>
            <person name="Bruce D."/>
            <person name="Goodwin L."/>
            <person name="Pitluck S."/>
            <person name="Chertkov O."/>
            <person name="Detter J.C."/>
            <person name="Han C."/>
            <person name="Tapia R."/>
            <person name="Larimer F."/>
            <person name="Land M."/>
            <person name="Hauser L."/>
            <person name="Kyrpides N."/>
            <person name="Mikhailova N."/>
            <person name="Weimer P.J."/>
            <person name="Stevenson D.M."/>
            <person name="Boyum J."/>
            <person name="Brumm P.I."/>
            <person name="Mead D."/>
        </authorList>
    </citation>
    <scope>NUCLEOTIDE SEQUENCE [LARGE SCALE GENOMIC DNA]</scope>
    <source>
        <strain evidence="1">S85</strain>
    </source>
</reference>
<dbReference type="Gene3D" id="3.40.630.30">
    <property type="match status" value="1"/>
</dbReference>
<proteinExistence type="predicted"/>
<protein>
    <submittedName>
        <fullName evidence="1">Uncharacterized protein</fullName>
    </submittedName>
</protein>